<dbReference type="AlphaFoldDB" id="A0A645DVZ4"/>
<proteinExistence type="predicted"/>
<gene>
    <name evidence="1" type="ORF">SDC9_140822</name>
</gene>
<accession>A0A645DVZ4</accession>
<organism evidence="1">
    <name type="scientific">bioreactor metagenome</name>
    <dbReference type="NCBI Taxonomy" id="1076179"/>
    <lineage>
        <taxon>unclassified sequences</taxon>
        <taxon>metagenomes</taxon>
        <taxon>ecological metagenomes</taxon>
    </lineage>
</organism>
<dbReference type="EMBL" id="VSSQ01040436">
    <property type="protein sequence ID" value="MPM93680.1"/>
    <property type="molecule type" value="Genomic_DNA"/>
</dbReference>
<reference evidence="1" key="1">
    <citation type="submission" date="2019-08" db="EMBL/GenBank/DDBJ databases">
        <authorList>
            <person name="Kucharzyk K."/>
            <person name="Murdoch R.W."/>
            <person name="Higgins S."/>
            <person name="Loffler F."/>
        </authorList>
    </citation>
    <scope>NUCLEOTIDE SEQUENCE</scope>
</reference>
<name>A0A645DVZ4_9ZZZZ</name>
<protein>
    <submittedName>
        <fullName evidence="1">Uncharacterized protein</fullName>
    </submittedName>
</protein>
<comment type="caution">
    <text evidence="1">The sequence shown here is derived from an EMBL/GenBank/DDBJ whole genome shotgun (WGS) entry which is preliminary data.</text>
</comment>
<sequence length="41" mass="4162">MLPADGGKAHVINDVLPDLGGLKAHLGHRVTVGVEAGSPDF</sequence>
<evidence type="ECO:0000313" key="1">
    <source>
        <dbReference type="EMBL" id="MPM93680.1"/>
    </source>
</evidence>